<evidence type="ECO:0000256" key="5">
    <source>
        <dbReference type="ARBA" id="ARBA00022670"/>
    </source>
</evidence>
<feature type="transmembrane region" description="Helical" evidence="10">
    <location>
        <begin position="64"/>
        <end position="83"/>
    </location>
</feature>
<evidence type="ECO:0000256" key="7">
    <source>
        <dbReference type="ARBA" id="ARBA00022801"/>
    </source>
</evidence>
<keyword evidence="11" id="KW-0482">Metalloprotease</keyword>
<keyword evidence="4" id="KW-1003">Cell membrane</keyword>
<evidence type="ECO:0000313" key="12">
    <source>
        <dbReference type="Proteomes" id="UP000515344"/>
    </source>
</evidence>
<evidence type="ECO:0000256" key="3">
    <source>
        <dbReference type="ARBA" id="ARBA00018997"/>
    </source>
</evidence>
<gene>
    <name evidence="11" type="ORF">H4075_10270</name>
</gene>
<accession>A0A7G5XM27</accession>
<dbReference type="PIRSF" id="PIRSF016933">
    <property type="entry name" value="PrsW"/>
    <property type="match status" value="1"/>
</dbReference>
<comment type="similarity">
    <text evidence="2">Belongs to the protease PrsW family.</text>
</comment>
<dbReference type="GO" id="GO:0005886">
    <property type="term" value="C:plasma membrane"/>
    <property type="evidence" value="ECO:0007669"/>
    <property type="project" value="UniProtKB-SubCell"/>
</dbReference>
<dbReference type="KEGG" id="lacs:H4075_10270"/>
<feature type="transmembrane region" description="Helical" evidence="10">
    <location>
        <begin position="136"/>
        <end position="154"/>
    </location>
</feature>
<keyword evidence="8 10" id="KW-1133">Transmembrane helix</keyword>
<dbReference type="PANTHER" id="PTHR36844">
    <property type="entry name" value="PROTEASE PRSW"/>
    <property type="match status" value="1"/>
</dbReference>
<evidence type="ECO:0000256" key="6">
    <source>
        <dbReference type="ARBA" id="ARBA00022692"/>
    </source>
</evidence>
<dbReference type="GO" id="GO:0008237">
    <property type="term" value="F:metallopeptidase activity"/>
    <property type="evidence" value="ECO:0007669"/>
    <property type="project" value="UniProtKB-KW"/>
</dbReference>
<dbReference type="InterPro" id="IPR023596">
    <property type="entry name" value="Peptidase_PrsW_arch/bac"/>
</dbReference>
<evidence type="ECO:0000256" key="2">
    <source>
        <dbReference type="ARBA" id="ARBA00009165"/>
    </source>
</evidence>
<evidence type="ECO:0000256" key="10">
    <source>
        <dbReference type="SAM" id="Phobius"/>
    </source>
</evidence>
<reference evidence="12" key="1">
    <citation type="submission" date="2020-08" db="EMBL/GenBank/DDBJ databases">
        <title>Lacibacter sp. S13-6-6 genome sequencing.</title>
        <authorList>
            <person name="Jin L."/>
        </authorList>
    </citation>
    <scope>NUCLEOTIDE SEQUENCE [LARGE SCALE GENOMIC DNA]</scope>
    <source>
        <strain evidence="12">S13-6-6</strain>
    </source>
</reference>
<dbReference type="AlphaFoldDB" id="A0A7G5XM27"/>
<feature type="transmembrane region" description="Helical" evidence="10">
    <location>
        <begin position="166"/>
        <end position="185"/>
    </location>
</feature>
<protein>
    <recommendedName>
        <fullName evidence="3">Protease PrsW</fullName>
    </recommendedName>
</protein>
<keyword evidence="5" id="KW-0645">Protease</keyword>
<keyword evidence="9 10" id="KW-0472">Membrane</keyword>
<feature type="transmembrane region" description="Helical" evidence="10">
    <location>
        <begin position="197"/>
        <end position="217"/>
    </location>
</feature>
<dbReference type="Pfam" id="PF13367">
    <property type="entry name" value="PrsW-protease"/>
    <property type="match status" value="1"/>
</dbReference>
<comment type="subcellular location">
    <subcellularLocation>
        <location evidence="1">Cell membrane</location>
        <topology evidence="1">Multi-pass membrane protein</topology>
    </subcellularLocation>
</comment>
<dbReference type="PANTHER" id="PTHR36844:SF1">
    <property type="entry name" value="PROTEASE PRSW"/>
    <property type="match status" value="1"/>
</dbReference>
<evidence type="ECO:0000256" key="4">
    <source>
        <dbReference type="ARBA" id="ARBA00022475"/>
    </source>
</evidence>
<feature type="transmembrane region" description="Helical" evidence="10">
    <location>
        <begin position="104"/>
        <end position="124"/>
    </location>
</feature>
<dbReference type="RefSeq" id="WP_182806422.1">
    <property type="nucleotide sequence ID" value="NZ_CP060007.1"/>
</dbReference>
<proteinExistence type="inferred from homology"/>
<evidence type="ECO:0000256" key="9">
    <source>
        <dbReference type="ARBA" id="ARBA00023136"/>
    </source>
</evidence>
<feature type="transmembrane region" description="Helical" evidence="10">
    <location>
        <begin position="30"/>
        <end position="52"/>
    </location>
</feature>
<dbReference type="EMBL" id="CP060007">
    <property type="protein sequence ID" value="QNA46530.1"/>
    <property type="molecule type" value="Genomic_DNA"/>
</dbReference>
<keyword evidence="7" id="KW-0378">Hydrolase</keyword>
<name>A0A7G5XM27_9BACT</name>
<dbReference type="Proteomes" id="UP000515344">
    <property type="component" value="Chromosome"/>
</dbReference>
<keyword evidence="6 10" id="KW-0812">Transmembrane</keyword>
<evidence type="ECO:0000256" key="1">
    <source>
        <dbReference type="ARBA" id="ARBA00004651"/>
    </source>
</evidence>
<dbReference type="GO" id="GO:0006508">
    <property type="term" value="P:proteolysis"/>
    <property type="evidence" value="ECO:0007669"/>
    <property type="project" value="UniProtKB-KW"/>
</dbReference>
<sequence length="237" mass="26920">MLLLALSIAPGIAISLYIFLKDRFNREPHLNLLVCFLLGCLSIIPAIIIQLLTVKPVERLMGEGILYTAVFAYLIVGLSEEWSKYIMLRSYAYPRKSFDEPFDGIVYSVMIGMGFATVENILYVQQHGLGTAILRMFLSVPAHATFAVLMGYFAGKAKFKPERRKFYLFTGIFWAAFFHGTYDFFLFLQGNPTVNKYLSDSLLFVGAVASFIFAVWLSKKAIKEHHNLSKNMFHPDI</sequence>
<dbReference type="InterPro" id="IPR026898">
    <property type="entry name" value="PrsW"/>
</dbReference>
<keyword evidence="12" id="KW-1185">Reference proteome</keyword>
<organism evidence="11 12">
    <name type="scientific">Lacibacter sediminis</name>
    <dbReference type="NCBI Taxonomy" id="2760713"/>
    <lineage>
        <taxon>Bacteria</taxon>
        <taxon>Pseudomonadati</taxon>
        <taxon>Bacteroidota</taxon>
        <taxon>Chitinophagia</taxon>
        <taxon>Chitinophagales</taxon>
        <taxon>Chitinophagaceae</taxon>
        <taxon>Lacibacter</taxon>
    </lineage>
</organism>
<evidence type="ECO:0000256" key="8">
    <source>
        <dbReference type="ARBA" id="ARBA00022989"/>
    </source>
</evidence>
<evidence type="ECO:0000313" key="11">
    <source>
        <dbReference type="EMBL" id="QNA46530.1"/>
    </source>
</evidence>